<name>A0AA37F8N9_9ARCH</name>
<sequence length="176" mass="19538">MDADRVTWKVSVTGAKGSGKTSLISRIVYDSDAAIGMKRELFRKRFSASLGSRRIIAELLFQELDSSESSASAILNSNAVMVVVDITEQPSYEEAVEIVRYVSGLERRPLTIIVGNKLDRKYEAVVWEDEMKSLQKKYGVEYCFVAAKNGEGIQNLINSLLDGLVSRIAQKRKANA</sequence>
<comment type="caution">
    <text evidence="2">The sequence shown here is derived from an EMBL/GenBank/DDBJ whole genome shotgun (WGS) entry which is preliminary data.</text>
</comment>
<dbReference type="CDD" id="cd00882">
    <property type="entry name" value="Ras_like_GTPase"/>
    <property type="match status" value="1"/>
</dbReference>
<dbReference type="EMBL" id="BMNY01000001">
    <property type="protein sequence ID" value="GGM67235.1"/>
    <property type="molecule type" value="Genomic_DNA"/>
</dbReference>
<dbReference type="PANTHER" id="PTHR47978">
    <property type="match status" value="1"/>
</dbReference>
<reference evidence="2" key="2">
    <citation type="submission" date="2022-09" db="EMBL/GenBank/DDBJ databases">
        <authorList>
            <person name="Sun Q."/>
            <person name="Ohkuma M."/>
        </authorList>
    </citation>
    <scope>NUCLEOTIDE SEQUENCE</scope>
    <source>
        <strain evidence="2">JCM 13583</strain>
    </source>
</reference>
<dbReference type="GO" id="GO:0003924">
    <property type="term" value="F:GTPase activity"/>
    <property type="evidence" value="ECO:0007669"/>
    <property type="project" value="InterPro"/>
</dbReference>
<proteinExistence type="predicted"/>
<dbReference type="Pfam" id="PF00071">
    <property type="entry name" value="Ras"/>
    <property type="match status" value="1"/>
</dbReference>
<dbReference type="SUPFAM" id="SSF52540">
    <property type="entry name" value="P-loop containing nucleoside triphosphate hydrolases"/>
    <property type="match status" value="1"/>
</dbReference>
<evidence type="ECO:0000313" key="3">
    <source>
        <dbReference type="Proteomes" id="UP000632195"/>
    </source>
</evidence>
<dbReference type="Gene3D" id="3.40.50.300">
    <property type="entry name" value="P-loop containing nucleotide triphosphate hydrolases"/>
    <property type="match status" value="1"/>
</dbReference>
<dbReference type="RefSeq" id="WP_188679502.1">
    <property type="nucleotide sequence ID" value="NZ_BMNY01000001.1"/>
</dbReference>
<evidence type="ECO:0000256" key="1">
    <source>
        <dbReference type="ARBA" id="ARBA00022741"/>
    </source>
</evidence>
<keyword evidence="3" id="KW-1185">Reference proteome</keyword>
<dbReference type="Proteomes" id="UP000632195">
    <property type="component" value="Unassembled WGS sequence"/>
</dbReference>
<reference evidence="2" key="1">
    <citation type="journal article" date="2014" name="Int. J. Syst. Evol. Microbiol.">
        <title>Complete genome sequence of Corynebacterium casei LMG S-19264T (=DSM 44701T), isolated from a smear-ripened cheese.</title>
        <authorList>
            <consortium name="US DOE Joint Genome Institute (JGI-PGF)"/>
            <person name="Walter F."/>
            <person name="Albersmeier A."/>
            <person name="Kalinowski J."/>
            <person name="Ruckert C."/>
        </authorList>
    </citation>
    <scope>NUCLEOTIDE SEQUENCE</scope>
    <source>
        <strain evidence="2">JCM 13583</strain>
    </source>
</reference>
<dbReference type="AlphaFoldDB" id="A0AA37F8N9"/>
<dbReference type="PRINTS" id="PR00449">
    <property type="entry name" value="RASTRNSFRMNG"/>
</dbReference>
<keyword evidence="1" id="KW-0547">Nucleotide-binding</keyword>
<gene>
    <name evidence="2" type="ORF">GCM10007108_01640</name>
</gene>
<dbReference type="InterPro" id="IPR027417">
    <property type="entry name" value="P-loop_NTPase"/>
</dbReference>
<organism evidence="2 3">
    <name type="scientific">Thermogymnomonas acidicola</name>
    <dbReference type="NCBI Taxonomy" id="399579"/>
    <lineage>
        <taxon>Archaea</taxon>
        <taxon>Methanobacteriati</taxon>
        <taxon>Thermoplasmatota</taxon>
        <taxon>Thermoplasmata</taxon>
        <taxon>Thermoplasmatales</taxon>
        <taxon>Thermogymnomonas</taxon>
    </lineage>
</organism>
<dbReference type="SMART" id="SM00175">
    <property type="entry name" value="RAB"/>
    <property type="match status" value="1"/>
</dbReference>
<evidence type="ECO:0000313" key="2">
    <source>
        <dbReference type="EMBL" id="GGM67235.1"/>
    </source>
</evidence>
<accession>A0AA37F8N9</accession>
<dbReference type="PROSITE" id="PS51419">
    <property type="entry name" value="RAB"/>
    <property type="match status" value="1"/>
</dbReference>
<dbReference type="InterPro" id="IPR001806">
    <property type="entry name" value="Small_GTPase"/>
</dbReference>
<dbReference type="SMART" id="SM00173">
    <property type="entry name" value="RAS"/>
    <property type="match status" value="1"/>
</dbReference>
<protein>
    <submittedName>
        <fullName evidence="2">Uncharacterized protein</fullName>
    </submittedName>
</protein>
<dbReference type="GO" id="GO:0005525">
    <property type="term" value="F:GTP binding"/>
    <property type="evidence" value="ECO:0007669"/>
    <property type="project" value="InterPro"/>
</dbReference>